<dbReference type="InterPro" id="IPR045945">
    <property type="entry name" value="DUF6365"/>
</dbReference>
<keyword evidence="2" id="KW-1185">Reference proteome</keyword>
<dbReference type="EMBL" id="SLWS01000002">
    <property type="protein sequence ID" value="TCO62042.1"/>
    <property type="molecule type" value="Genomic_DNA"/>
</dbReference>
<dbReference type="Proteomes" id="UP000295680">
    <property type="component" value="Unassembled WGS sequence"/>
</dbReference>
<reference evidence="1 2" key="1">
    <citation type="submission" date="2019-03" db="EMBL/GenBank/DDBJ databases">
        <title>Genomic Encyclopedia of Type Strains, Phase IV (KMG-IV): sequencing the most valuable type-strain genomes for metagenomic binning, comparative biology and taxonomic classification.</title>
        <authorList>
            <person name="Goeker M."/>
        </authorList>
    </citation>
    <scope>NUCLEOTIDE SEQUENCE [LARGE SCALE GENOMIC DNA]</scope>
    <source>
        <strain evidence="1 2">DSM 45934</strain>
    </source>
</reference>
<evidence type="ECO:0000313" key="1">
    <source>
        <dbReference type="EMBL" id="TCO62042.1"/>
    </source>
</evidence>
<comment type="caution">
    <text evidence="1">The sequence shown here is derived from an EMBL/GenBank/DDBJ whole genome shotgun (WGS) entry which is preliminary data.</text>
</comment>
<dbReference type="RefSeq" id="WP_132113522.1">
    <property type="nucleotide sequence ID" value="NZ_SLWS01000002.1"/>
</dbReference>
<evidence type="ECO:0000313" key="2">
    <source>
        <dbReference type="Proteomes" id="UP000295680"/>
    </source>
</evidence>
<organism evidence="1 2">
    <name type="scientific">Actinocrispum wychmicini</name>
    <dbReference type="NCBI Taxonomy" id="1213861"/>
    <lineage>
        <taxon>Bacteria</taxon>
        <taxon>Bacillati</taxon>
        <taxon>Actinomycetota</taxon>
        <taxon>Actinomycetes</taxon>
        <taxon>Pseudonocardiales</taxon>
        <taxon>Pseudonocardiaceae</taxon>
        <taxon>Actinocrispum</taxon>
    </lineage>
</organism>
<sequence length="420" mass="46572">MRLMQFVLTPSGTGEAVIALSLAEQLKPMGFEHHFVILPGMEGMFRTAGHPCTVLRPEMGPAVRDVIHEAVVTHRPDAFVLTDYFTFWVVLEKNFGIDPWFVKDYGVPLLPVDTWEWRQTDFAMDMTPEDIRPVSKEIIGMPAHLRPVPLTRPRADHEAGEFPFRLRVGADRPSAAGRRAVRDELGIRGGDRLLFLPASAWQQRPVRNKDPRVLTIAAEVPNLVTHYLRQLPESTRFLVVGDVPPALRSLPPDRTHILPVCPPERYSQLLCASDAVLAMTFQAVTLIRAMYAGIPGMVLTNKYTIAGTRDAEQAGAEFGGLTPAVRQWLAKVGDIYRFRLWPLSMYSLMEPVLQDNPYLAAVAHSELLDERGVVDGLAGLLNDRAARDRLAEGRAGYLAEVDSLADTPEVVSAALRMASG</sequence>
<proteinExistence type="predicted"/>
<dbReference type="AlphaFoldDB" id="A0A4R2JSX0"/>
<protein>
    <recommendedName>
        <fullName evidence="3">Lipid-A-disaccharide synthase</fullName>
    </recommendedName>
</protein>
<evidence type="ECO:0008006" key="3">
    <source>
        <dbReference type="Google" id="ProtNLM"/>
    </source>
</evidence>
<accession>A0A4R2JSX0</accession>
<gene>
    <name evidence="1" type="ORF">EV192_102179</name>
</gene>
<dbReference type="OrthoDB" id="4121183at2"/>
<name>A0A4R2JSX0_9PSEU</name>
<dbReference type="Pfam" id="PF19892">
    <property type="entry name" value="DUF6365"/>
    <property type="match status" value="1"/>
</dbReference>